<dbReference type="Proteomes" id="UP000187194">
    <property type="component" value="Unassembled WGS sequence"/>
</dbReference>
<sequence>MSNPAARVGDAIGHGGAIVTGSGDVFTNGISAVYVGCVAVCGAHCSAQAVVVGSGSVFINGSAAAFVACCTSCGAPIASGSDDVFIGG</sequence>
<dbReference type="RefSeq" id="WP_076480801.1">
    <property type="nucleotide sequence ID" value="NZ_CP013414.1"/>
</dbReference>
<name>A0A1R1J6P4_9BURK</name>
<dbReference type="EMBL" id="MTJZ01000045">
    <property type="protein sequence ID" value="OMG70964.1"/>
    <property type="molecule type" value="Genomic_DNA"/>
</dbReference>
<dbReference type="AlphaFoldDB" id="A0A1R1J6P4"/>
<dbReference type="InterPro" id="IPR008727">
    <property type="entry name" value="PAAR_motif"/>
</dbReference>
<comment type="caution">
    <text evidence="1">The sequence shown here is derived from an EMBL/GenBank/DDBJ whole genome shotgun (WGS) entry which is preliminary data.</text>
</comment>
<dbReference type="OrthoDB" id="9807902at2"/>
<evidence type="ECO:0008006" key="3">
    <source>
        <dbReference type="Google" id="ProtNLM"/>
    </source>
</evidence>
<dbReference type="Gene3D" id="2.60.200.60">
    <property type="match status" value="1"/>
</dbReference>
<proteinExistence type="predicted"/>
<protein>
    <recommendedName>
        <fullName evidence="3">PAAR domain-containing protein</fullName>
    </recommendedName>
</protein>
<organism evidence="1 2">
    <name type="scientific">Burkholderia ubonensis</name>
    <dbReference type="NCBI Taxonomy" id="101571"/>
    <lineage>
        <taxon>Bacteria</taxon>
        <taxon>Pseudomonadati</taxon>
        <taxon>Pseudomonadota</taxon>
        <taxon>Betaproteobacteria</taxon>
        <taxon>Burkholderiales</taxon>
        <taxon>Burkholderiaceae</taxon>
        <taxon>Burkholderia</taxon>
        <taxon>Burkholderia cepacia complex</taxon>
    </lineage>
</organism>
<gene>
    <name evidence="1" type="ORF">BW685_25350</name>
</gene>
<evidence type="ECO:0000313" key="2">
    <source>
        <dbReference type="Proteomes" id="UP000187194"/>
    </source>
</evidence>
<dbReference type="Pfam" id="PF05488">
    <property type="entry name" value="PAAR_motif"/>
    <property type="match status" value="1"/>
</dbReference>
<evidence type="ECO:0000313" key="1">
    <source>
        <dbReference type="EMBL" id="OMG70964.1"/>
    </source>
</evidence>
<accession>A0A1R1J6P4</accession>
<reference evidence="1 2" key="1">
    <citation type="submission" date="2017-01" db="EMBL/GenBank/DDBJ databases">
        <title>Phylogeographic, genomic and meropenem susceptibility analysis of Burkholderia ubonensis.</title>
        <authorList>
            <person name="Price E.P."/>
            <person name="Sarovich D.S."/>
            <person name="Webb J.R."/>
            <person name="Hall C.M."/>
            <person name="Sahl J.W."/>
            <person name="Kaestli M."/>
            <person name="Mayo M."/>
            <person name="Harrington G."/>
            <person name="Baker A.L."/>
            <person name="Sidak-Loftis L.C."/>
            <person name="Lummis M."/>
            <person name="Schupp J.M."/>
            <person name="Gillece J.D."/>
            <person name="Tuanyok A."/>
            <person name="Warner J."/>
            <person name="Busch J.D."/>
            <person name="Keim P."/>
            <person name="Currie B.J."/>
            <person name="Wagner D.M."/>
        </authorList>
    </citation>
    <scope>NUCLEOTIDE SEQUENCE [LARGE SCALE GENOMIC DNA]</scope>
    <source>
        <strain evidence="1 2">A21</strain>
    </source>
</reference>